<dbReference type="GO" id="GO:0005096">
    <property type="term" value="F:GTPase activator activity"/>
    <property type="evidence" value="ECO:0007669"/>
    <property type="project" value="TreeGrafter"/>
</dbReference>
<dbReference type="PANTHER" id="PTHR47219:SF9">
    <property type="entry name" value="GTPASE ACTIVATING PROTEIN AND CENTROSOME-ASSOCIATED, ISOFORM B"/>
    <property type="match status" value="1"/>
</dbReference>
<evidence type="ECO:0000313" key="3">
    <source>
        <dbReference type="Proteomes" id="UP000031036"/>
    </source>
</evidence>
<dbReference type="InterPro" id="IPR050302">
    <property type="entry name" value="Rab_GAP_TBC_domain"/>
</dbReference>
<accession>A0A0B2VP05</accession>
<evidence type="ECO:0000313" key="2">
    <source>
        <dbReference type="EMBL" id="KHN82750.1"/>
    </source>
</evidence>
<dbReference type="SMART" id="SM00164">
    <property type="entry name" value="TBC"/>
    <property type="match status" value="1"/>
</dbReference>
<comment type="caution">
    <text evidence="2">The sequence shown here is derived from an EMBL/GenBank/DDBJ whole genome shotgun (WGS) entry which is preliminary data.</text>
</comment>
<name>A0A0B2VP05_TOXCA</name>
<sequence length="324" mass="37143">MESNDAAIEVDSLGFACPEDLDKEAYVNFWNDYLPILARRERRWLKVGLPRAQKLKRFVRKGVPAKLRATIWMLGCPQIELAKYEVSKTVIDAIRLDLPRTFPDNERLSSAAGKRIIGRILFRVAQHFPDIGYCQGFNFIAALLYLILNDENATVRLMTHSILQRRNYYTADMSGIVIDIKVLRDLLRDRKVIPSTLLRLIETDMEMMLSKWLLCWFLETLPMESVLRIWDCLFVEGDAVLFRVAVTLIEASVPSLVKCRTLSEVLQVFRDIGTSHLALNCHHLLQASALSFSTKEILAFATDKASITQSKLDEYRCRYTVGSH</sequence>
<keyword evidence="3" id="KW-1185">Reference proteome</keyword>
<reference evidence="2 3" key="1">
    <citation type="submission" date="2014-11" db="EMBL/GenBank/DDBJ databases">
        <title>Genetic blueprint of the zoonotic pathogen Toxocara canis.</title>
        <authorList>
            <person name="Zhu X.-Q."/>
            <person name="Korhonen P.K."/>
            <person name="Cai H."/>
            <person name="Young N.D."/>
            <person name="Nejsum P."/>
            <person name="von Samson-Himmelstjerna G."/>
            <person name="Boag P.R."/>
            <person name="Tan P."/>
            <person name="Li Q."/>
            <person name="Min J."/>
            <person name="Yang Y."/>
            <person name="Wang X."/>
            <person name="Fang X."/>
            <person name="Hall R.S."/>
            <person name="Hofmann A."/>
            <person name="Sternberg P.W."/>
            <person name="Jex A.R."/>
            <person name="Gasser R.B."/>
        </authorList>
    </citation>
    <scope>NUCLEOTIDE SEQUENCE [LARGE SCALE GENOMIC DNA]</scope>
    <source>
        <strain evidence="2">PN_DK_2014</strain>
    </source>
</reference>
<dbReference type="PANTHER" id="PTHR47219">
    <property type="entry name" value="RAB GTPASE-ACTIVATING PROTEIN 1-LIKE"/>
    <property type="match status" value="1"/>
</dbReference>
<dbReference type="InterPro" id="IPR035969">
    <property type="entry name" value="Rab-GAP_TBC_sf"/>
</dbReference>
<dbReference type="SUPFAM" id="SSF47923">
    <property type="entry name" value="Ypt/Rab-GAP domain of gyp1p"/>
    <property type="match status" value="2"/>
</dbReference>
<dbReference type="OMA" id="YVFNFYP"/>
<dbReference type="Gene3D" id="1.10.10.750">
    <property type="entry name" value="Ypt/Rab-GAP domain of gyp1p, domain 1"/>
    <property type="match status" value="1"/>
</dbReference>
<gene>
    <name evidence="2" type="primary">tbc-6</name>
    <name evidence="2" type="ORF">Tcan_17467</name>
</gene>
<dbReference type="Proteomes" id="UP000031036">
    <property type="component" value="Unassembled WGS sequence"/>
</dbReference>
<dbReference type="InterPro" id="IPR000195">
    <property type="entry name" value="Rab-GAP-TBC_dom"/>
</dbReference>
<dbReference type="Gene3D" id="1.10.8.270">
    <property type="entry name" value="putative rabgap domain of human tbc1 domain family member 14 like domains"/>
    <property type="match status" value="1"/>
</dbReference>
<dbReference type="EMBL" id="JPKZ01001310">
    <property type="protein sequence ID" value="KHN82750.1"/>
    <property type="molecule type" value="Genomic_DNA"/>
</dbReference>
<proteinExistence type="predicted"/>
<dbReference type="STRING" id="6265.A0A0B2VP05"/>
<organism evidence="2 3">
    <name type="scientific">Toxocara canis</name>
    <name type="common">Canine roundworm</name>
    <dbReference type="NCBI Taxonomy" id="6265"/>
    <lineage>
        <taxon>Eukaryota</taxon>
        <taxon>Metazoa</taxon>
        <taxon>Ecdysozoa</taxon>
        <taxon>Nematoda</taxon>
        <taxon>Chromadorea</taxon>
        <taxon>Rhabditida</taxon>
        <taxon>Spirurina</taxon>
        <taxon>Ascaridomorpha</taxon>
        <taxon>Ascaridoidea</taxon>
        <taxon>Toxocaridae</taxon>
        <taxon>Toxocara</taxon>
    </lineage>
</organism>
<dbReference type="Gene3D" id="1.10.472.80">
    <property type="entry name" value="Ypt/Rab-GAP domain of gyp1p, domain 3"/>
    <property type="match status" value="1"/>
</dbReference>
<dbReference type="Pfam" id="PF00566">
    <property type="entry name" value="RabGAP-TBC"/>
    <property type="match status" value="1"/>
</dbReference>
<protein>
    <submittedName>
        <fullName evidence="2">Growth hormone-regulated TBC protein 6</fullName>
    </submittedName>
</protein>
<dbReference type="GO" id="GO:0031267">
    <property type="term" value="F:small GTPase binding"/>
    <property type="evidence" value="ECO:0007669"/>
    <property type="project" value="TreeGrafter"/>
</dbReference>
<dbReference type="OrthoDB" id="294251at2759"/>
<dbReference type="PROSITE" id="PS50086">
    <property type="entry name" value="TBC_RABGAP"/>
    <property type="match status" value="1"/>
</dbReference>
<feature type="domain" description="Rab-GAP TBC" evidence="1">
    <location>
        <begin position="62"/>
        <end position="237"/>
    </location>
</feature>
<evidence type="ECO:0000259" key="1">
    <source>
        <dbReference type="PROSITE" id="PS50086"/>
    </source>
</evidence>
<dbReference type="AlphaFoldDB" id="A0A0B2VP05"/>